<keyword evidence="2" id="KW-0808">Transferase</keyword>
<evidence type="ECO:0000313" key="2">
    <source>
        <dbReference type="EMBL" id="QBD82796.1"/>
    </source>
</evidence>
<gene>
    <name evidence="2" type="ORF">EPA93_45265</name>
</gene>
<dbReference type="Pfam" id="PF13649">
    <property type="entry name" value="Methyltransf_25"/>
    <property type="match status" value="1"/>
</dbReference>
<dbReference type="PANTHER" id="PTHR43591:SF24">
    <property type="entry name" value="2-METHOXY-6-POLYPRENYL-1,4-BENZOQUINOL METHYLASE, MITOCHONDRIAL"/>
    <property type="match status" value="1"/>
</dbReference>
<dbReference type="AlphaFoldDB" id="A0A4P6K5H6"/>
<dbReference type="RefSeq" id="WP_129893865.1">
    <property type="nucleotide sequence ID" value="NZ_CP035758.1"/>
</dbReference>
<dbReference type="Gene3D" id="3.40.50.150">
    <property type="entry name" value="Vaccinia Virus protein VP39"/>
    <property type="match status" value="1"/>
</dbReference>
<dbReference type="InterPro" id="IPR041698">
    <property type="entry name" value="Methyltransf_25"/>
</dbReference>
<reference evidence="2 3" key="1">
    <citation type="submission" date="2019-01" db="EMBL/GenBank/DDBJ databases">
        <title>Ktedonosporobacter rubrisoli SCAWS-G2.</title>
        <authorList>
            <person name="Huang Y."/>
            <person name="Yan B."/>
        </authorList>
    </citation>
    <scope>NUCLEOTIDE SEQUENCE [LARGE SCALE GENOMIC DNA]</scope>
    <source>
        <strain evidence="2 3">SCAWS-G2</strain>
    </source>
</reference>
<keyword evidence="2" id="KW-0489">Methyltransferase</keyword>
<dbReference type="Proteomes" id="UP000290365">
    <property type="component" value="Chromosome"/>
</dbReference>
<dbReference type="PANTHER" id="PTHR43591">
    <property type="entry name" value="METHYLTRANSFERASE"/>
    <property type="match status" value="1"/>
</dbReference>
<dbReference type="SUPFAM" id="SSF53335">
    <property type="entry name" value="S-adenosyl-L-methionine-dependent methyltransferases"/>
    <property type="match status" value="1"/>
</dbReference>
<evidence type="ECO:0000313" key="3">
    <source>
        <dbReference type="Proteomes" id="UP000290365"/>
    </source>
</evidence>
<dbReference type="GO" id="GO:0032259">
    <property type="term" value="P:methylation"/>
    <property type="evidence" value="ECO:0007669"/>
    <property type="project" value="UniProtKB-KW"/>
</dbReference>
<sequence length="295" mass="33198">MDKSIDQSNSGNTYVADPNDLKEMARLIQQDRALRSLTPPIFTDEEWNLFHRVLDIGCGPGGWVLDMAHLHPHSRFVGIDISEQMLGYARMLAQAESRENVEFLNMNATQPLAFPDASFDYVNGRFLYSFVTPQHWPLLLRECIRILRPNGRILVADYEAEYSTSTAVERLSAFLTKAGTLTGRSFSETGRSSGLCVVLQNLLRDAGFQQVEMKPYFIEFAPQNPGFKNWRDDFLLMSHTFSTFVASAGFTTQEEIRSLVDQALQDFNDAHFSAISLQVIAWGVKPQTQATTNAG</sequence>
<keyword evidence="3" id="KW-1185">Reference proteome</keyword>
<name>A0A4P6K5H6_KTERU</name>
<dbReference type="CDD" id="cd02440">
    <property type="entry name" value="AdoMet_MTases"/>
    <property type="match status" value="1"/>
</dbReference>
<accession>A0A4P6K5H6</accession>
<dbReference type="InterPro" id="IPR029063">
    <property type="entry name" value="SAM-dependent_MTases_sf"/>
</dbReference>
<protein>
    <submittedName>
        <fullName evidence="2">Class I SAM-dependent methyltransferase</fullName>
    </submittedName>
</protein>
<dbReference type="OrthoDB" id="9787662at2"/>
<dbReference type="KEGG" id="kbs:EPA93_45265"/>
<dbReference type="GO" id="GO:0008168">
    <property type="term" value="F:methyltransferase activity"/>
    <property type="evidence" value="ECO:0007669"/>
    <property type="project" value="UniProtKB-KW"/>
</dbReference>
<evidence type="ECO:0000259" key="1">
    <source>
        <dbReference type="Pfam" id="PF13649"/>
    </source>
</evidence>
<organism evidence="2 3">
    <name type="scientific">Ktedonosporobacter rubrisoli</name>
    <dbReference type="NCBI Taxonomy" id="2509675"/>
    <lineage>
        <taxon>Bacteria</taxon>
        <taxon>Bacillati</taxon>
        <taxon>Chloroflexota</taxon>
        <taxon>Ktedonobacteria</taxon>
        <taxon>Ktedonobacterales</taxon>
        <taxon>Ktedonosporobacteraceae</taxon>
        <taxon>Ktedonosporobacter</taxon>
    </lineage>
</organism>
<feature type="domain" description="Methyltransferase" evidence="1">
    <location>
        <begin position="53"/>
        <end position="151"/>
    </location>
</feature>
<dbReference type="EMBL" id="CP035758">
    <property type="protein sequence ID" value="QBD82796.1"/>
    <property type="molecule type" value="Genomic_DNA"/>
</dbReference>
<proteinExistence type="predicted"/>